<name>A0ABS8UJW2_DATST</name>
<dbReference type="InterPro" id="IPR001206">
    <property type="entry name" value="Diacylglycerol_kinase_cat_dom"/>
</dbReference>
<evidence type="ECO:0000313" key="2">
    <source>
        <dbReference type="EMBL" id="MCD9558638.1"/>
    </source>
</evidence>
<feature type="domain" description="DAGKc" evidence="1">
    <location>
        <begin position="1"/>
        <end position="85"/>
    </location>
</feature>
<dbReference type="Pfam" id="PF00781">
    <property type="entry name" value="DAGK_cat"/>
    <property type="match status" value="1"/>
</dbReference>
<dbReference type="Gene3D" id="3.40.50.10330">
    <property type="entry name" value="Probable inorganic polyphosphate/atp-NAD kinase, domain 1"/>
    <property type="match status" value="1"/>
</dbReference>
<evidence type="ECO:0000259" key="1">
    <source>
        <dbReference type="PROSITE" id="PS50146"/>
    </source>
</evidence>
<dbReference type="SUPFAM" id="SSF111331">
    <property type="entry name" value="NAD kinase/diacylglycerol kinase-like"/>
    <property type="match status" value="1"/>
</dbReference>
<dbReference type="PROSITE" id="PS50146">
    <property type="entry name" value="DAGK"/>
    <property type="match status" value="1"/>
</dbReference>
<accession>A0ABS8UJW2</accession>
<keyword evidence="3" id="KW-1185">Reference proteome</keyword>
<comment type="caution">
    <text evidence="2">The sequence shown here is derived from an EMBL/GenBank/DDBJ whole genome shotgun (WGS) entry which is preliminary data.</text>
</comment>
<evidence type="ECO:0000313" key="3">
    <source>
        <dbReference type="Proteomes" id="UP000823775"/>
    </source>
</evidence>
<dbReference type="GO" id="GO:0016301">
    <property type="term" value="F:kinase activity"/>
    <property type="evidence" value="ECO:0007669"/>
    <property type="project" value="UniProtKB-KW"/>
</dbReference>
<dbReference type="InterPro" id="IPR017438">
    <property type="entry name" value="ATP-NAD_kinase_N"/>
</dbReference>
<gene>
    <name evidence="2" type="primary">DGK3</name>
    <name evidence="2" type="ORF">HAX54_016089</name>
</gene>
<reference evidence="2 3" key="1">
    <citation type="journal article" date="2021" name="BMC Genomics">
        <title>Datura genome reveals duplications of psychoactive alkaloid biosynthetic genes and high mutation rate following tissue culture.</title>
        <authorList>
            <person name="Rajewski A."/>
            <person name="Carter-House D."/>
            <person name="Stajich J."/>
            <person name="Litt A."/>
        </authorList>
    </citation>
    <scope>NUCLEOTIDE SEQUENCE [LARGE SCALE GENOMIC DNA]</scope>
    <source>
        <strain evidence="2">AR-01</strain>
    </source>
</reference>
<dbReference type="PANTHER" id="PTHR11255">
    <property type="entry name" value="DIACYLGLYCEROL KINASE"/>
    <property type="match status" value="1"/>
</dbReference>
<keyword evidence="2" id="KW-0808">Transferase</keyword>
<dbReference type="InterPro" id="IPR037607">
    <property type="entry name" value="DGK"/>
</dbReference>
<sequence length="85" mass="9126">MPHEFVQYGLSCLEKFAALGDSCAKVTRERIRVVAAGGDGTVGWILGCLGELKKQGREPVPPTGIIPLGTGNDLSRSFGWVSFYL</sequence>
<dbReference type="Proteomes" id="UP000823775">
    <property type="component" value="Unassembled WGS sequence"/>
</dbReference>
<dbReference type="PANTHER" id="PTHR11255:SF81">
    <property type="entry name" value="DIACYLGLYCEROL KINASE"/>
    <property type="match status" value="1"/>
</dbReference>
<keyword evidence="2" id="KW-0418">Kinase</keyword>
<organism evidence="2 3">
    <name type="scientific">Datura stramonium</name>
    <name type="common">Jimsonweed</name>
    <name type="synonym">Common thornapple</name>
    <dbReference type="NCBI Taxonomy" id="4076"/>
    <lineage>
        <taxon>Eukaryota</taxon>
        <taxon>Viridiplantae</taxon>
        <taxon>Streptophyta</taxon>
        <taxon>Embryophyta</taxon>
        <taxon>Tracheophyta</taxon>
        <taxon>Spermatophyta</taxon>
        <taxon>Magnoliopsida</taxon>
        <taxon>eudicotyledons</taxon>
        <taxon>Gunneridae</taxon>
        <taxon>Pentapetalae</taxon>
        <taxon>asterids</taxon>
        <taxon>lamiids</taxon>
        <taxon>Solanales</taxon>
        <taxon>Solanaceae</taxon>
        <taxon>Solanoideae</taxon>
        <taxon>Datureae</taxon>
        <taxon>Datura</taxon>
    </lineage>
</organism>
<protein>
    <submittedName>
        <fullName evidence="2">Diacylglycerol kinase 3</fullName>
    </submittedName>
</protein>
<dbReference type="EMBL" id="JACEIK010002038">
    <property type="protein sequence ID" value="MCD9558638.1"/>
    <property type="molecule type" value="Genomic_DNA"/>
</dbReference>
<dbReference type="InterPro" id="IPR016064">
    <property type="entry name" value="NAD/diacylglycerol_kinase_sf"/>
</dbReference>
<proteinExistence type="predicted"/>